<reference evidence="1 2" key="1">
    <citation type="journal article" date="2016" name="Sci. Rep.">
        <title>Metabolic traits of an uncultured archaeal lineage -MSBL1- from brine pools of the Red Sea.</title>
        <authorList>
            <person name="Mwirichia R."/>
            <person name="Alam I."/>
            <person name="Rashid M."/>
            <person name="Vinu M."/>
            <person name="Ba-Alawi W."/>
            <person name="Anthony Kamau A."/>
            <person name="Kamanda Ngugi D."/>
            <person name="Goker M."/>
            <person name="Klenk H.P."/>
            <person name="Bajic V."/>
            <person name="Stingl U."/>
        </authorList>
    </citation>
    <scope>NUCLEOTIDE SEQUENCE [LARGE SCALE GENOMIC DNA]</scope>
    <source>
        <strain evidence="1">SCGC-AAA382A20</strain>
    </source>
</reference>
<proteinExistence type="predicted"/>
<sequence length="98" mass="11149">MILGLLEVVTKKTTAATPVTYLLGQIGPRLVQNSFIFHEDVFTAPVFLELKLGNFRPRFLADYSMIGLFLSFIYFSRNSTPLLNIHLENIIIILTPYT</sequence>
<organism evidence="1 2">
    <name type="scientific">candidate division MSBL1 archaeon SCGC-AAA382A20</name>
    <dbReference type="NCBI Taxonomy" id="1698280"/>
    <lineage>
        <taxon>Archaea</taxon>
        <taxon>Methanobacteriati</taxon>
        <taxon>Methanobacteriota</taxon>
        <taxon>candidate division MSBL1</taxon>
    </lineage>
</organism>
<dbReference type="AlphaFoldDB" id="A0A133VIY4"/>
<gene>
    <name evidence="1" type="ORF">AKJ51_03780</name>
</gene>
<evidence type="ECO:0000313" key="1">
    <source>
        <dbReference type="EMBL" id="KXB06403.1"/>
    </source>
</evidence>
<protein>
    <submittedName>
        <fullName evidence="1">Uncharacterized protein</fullName>
    </submittedName>
</protein>
<dbReference type="EMBL" id="LHYE01000046">
    <property type="protein sequence ID" value="KXB06403.1"/>
    <property type="molecule type" value="Genomic_DNA"/>
</dbReference>
<keyword evidence="2" id="KW-1185">Reference proteome</keyword>
<dbReference type="Proteomes" id="UP000070263">
    <property type="component" value="Unassembled WGS sequence"/>
</dbReference>
<evidence type="ECO:0000313" key="2">
    <source>
        <dbReference type="Proteomes" id="UP000070263"/>
    </source>
</evidence>
<accession>A0A133VIY4</accession>
<name>A0A133VIY4_9EURY</name>
<comment type="caution">
    <text evidence="1">The sequence shown here is derived from an EMBL/GenBank/DDBJ whole genome shotgun (WGS) entry which is preliminary data.</text>
</comment>